<dbReference type="SUPFAM" id="SSF53187">
    <property type="entry name" value="Zn-dependent exopeptidases"/>
    <property type="match status" value="1"/>
</dbReference>
<keyword evidence="9" id="KW-0378">Hydrolase</keyword>
<evidence type="ECO:0000256" key="6">
    <source>
        <dbReference type="ARBA" id="ARBA00022670"/>
    </source>
</evidence>
<evidence type="ECO:0000256" key="9">
    <source>
        <dbReference type="ARBA" id="ARBA00022801"/>
    </source>
</evidence>
<dbReference type="SMART" id="SM00631">
    <property type="entry name" value="Zn_pept"/>
    <property type="match status" value="1"/>
</dbReference>
<dbReference type="InterPro" id="IPR003146">
    <property type="entry name" value="M14A_act_pep"/>
</dbReference>
<feature type="chain" id="PRO_5002905004" evidence="15">
    <location>
        <begin position="21"/>
        <end position="442"/>
    </location>
</feature>
<comment type="function">
    <text evidence="13">Involved in the digestion of the blood meal.</text>
</comment>
<dbReference type="AlphaFoldDB" id="C1BUP0"/>
<evidence type="ECO:0000256" key="5">
    <source>
        <dbReference type="ARBA" id="ARBA00022645"/>
    </source>
</evidence>
<dbReference type="Gene3D" id="3.40.630.10">
    <property type="entry name" value="Zn peptidases"/>
    <property type="match status" value="1"/>
</dbReference>
<keyword evidence="12" id="KW-1015">Disulfide bond</keyword>
<dbReference type="EMBL" id="BT078319">
    <property type="protein sequence ID" value="ACO12743.1"/>
    <property type="molecule type" value="mRNA"/>
</dbReference>
<dbReference type="FunFam" id="3.40.630.10:FF:000040">
    <property type="entry name" value="zinc carboxypeptidase"/>
    <property type="match status" value="1"/>
</dbReference>
<evidence type="ECO:0000256" key="1">
    <source>
        <dbReference type="ARBA" id="ARBA00001947"/>
    </source>
</evidence>
<dbReference type="SUPFAM" id="SSF54897">
    <property type="entry name" value="Protease propeptides/inhibitors"/>
    <property type="match status" value="1"/>
</dbReference>
<sequence length="442" mass="51021">MEQSISTLIFLSFFIAGLEGLETNFTTSKLYRVLPQNEEDINSLRELEEEGFDFWSSPAAVNQTVEVSVESEEEDVQFLKVINERNIPCEVIIANVRSLIDKEMEFIQSAMNAELLDFRDPSFNFERYHSWKEINDFLDDFLIETPSSEEIIIGKTLEGRPLRVIKLSNKREVKERKIVWVDCGIHAREWISPAFCLYTLDRIVTVSPELMNNFDFYILPVFNPDGYVYSWENSRLWRKNRNPQKNTVQKENSIAGLFDRFKLKSNKKCTGVDLNRNFESHWNTVGSSSNPCLDTYHGSKAFSEEETSAVRDFLAPLGTKMAAFFTIHSYSQLIMSPYAYQKEKPNDFDDHQRIMQKGSRAIRKATDEVFFYGPVSKILTTVGGGSTDWAYDALGVKYAFAFEMRDKGNFGFLLPQEQIEPATRESWMGLEAMLVEIAKEYV</sequence>
<proteinExistence type="evidence at transcript level"/>
<dbReference type="GO" id="GO:0004181">
    <property type="term" value="F:metallocarboxypeptidase activity"/>
    <property type="evidence" value="ECO:0007669"/>
    <property type="project" value="InterPro"/>
</dbReference>
<dbReference type="GO" id="GO:0005615">
    <property type="term" value="C:extracellular space"/>
    <property type="evidence" value="ECO:0007669"/>
    <property type="project" value="TreeGrafter"/>
</dbReference>
<dbReference type="InterPro" id="IPR000834">
    <property type="entry name" value="Peptidase_M14"/>
</dbReference>
<feature type="signal peptide" evidence="15">
    <location>
        <begin position="1"/>
        <end position="20"/>
    </location>
</feature>
<dbReference type="CDD" id="cd03860">
    <property type="entry name" value="M14_CP_A-B_like"/>
    <property type="match status" value="1"/>
</dbReference>
<evidence type="ECO:0000256" key="11">
    <source>
        <dbReference type="ARBA" id="ARBA00023049"/>
    </source>
</evidence>
<evidence type="ECO:0000313" key="17">
    <source>
        <dbReference type="EMBL" id="ACO12743.1"/>
    </source>
</evidence>
<keyword evidence="11" id="KW-0482">Metalloprotease</keyword>
<dbReference type="Pfam" id="PF02244">
    <property type="entry name" value="Propep_M14"/>
    <property type="match status" value="1"/>
</dbReference>
<dbReference type="PROSITE" id="PS52035">
    <property type="entry name" value="PEPTIDASE_M14"/>
    <property type="match status" value="1"/>
</dbReference>
<evidence type="ECO:0000256" key="2">
    <source>
        <dbReference type="ARBA" id="ARBA00004613"/>
    </source>
</evidence>
<evidence type="ECO:0000256" key="15">
    <source>
        <dbReference type="SAM" id="SignalP"/>
    </source>
</evidence>
<comment type="subcellular location">
    <subcellularLocation>
        <location evidence="2">Secreted</location>
    </subcellularLocation>
</comment>
<gene>
    <name evidence="17" type="primary">CBPA2</name>
</gene>
<dbReference type="InterPro" id="IPR036990">
    <property type="entry name" value="M14A-like_propep"/>
</dbReference>
<dbReference type="PANTHER" id="PTHR11705:SF140">
    <property type="entry name" value="FI02848P-RELATED"/>
    <property type="match status" value="1"/>
</dbReference>
<keyword evidence="4" id="KW-0964">Secreted</keyword>
<keyword evidence="6" id="KW-0645">Protease</keyword>
<keyword evidence="7" id="KW-0479">Metal-binding</keyword>
<comment type="cofactor">
    <cofactor evidence="1">
        <name>Zn(2+)</name>
        <dbReference type="ChEBI" id="CHEBI:29105"/>
    </cofactor>
</comment>
<keyword evidence="10" id="KW-0862">Zinc</keyword>
<evidence type="ECO:0000256" key="14">
    <source>
        <dbReference type="PROSITE-ProRule" id="PRU01379"/>
    </source>
</evidence>
<evidence type="ECO:0000256" key="7">
    <source>
        <dbReference type="ARBA" id="ARBA00022723"/>
    </source>
</evidence>
<evidence type="ECO:0000259" key="16">
    <source>
        <dbReference type="PROSITE" id="PS52035"/>
    </source>
</evidence>
<organism evidence="17">
    <name type="scientific">Lepeophtheirus salmonis</name>
    <name type="common">Salmon louse</name>
    <name type="synonym">Caligus salmonis</name>
    <dbReference type="NCBI Taxonomy" id="72036"/>
    <lineage>
        <taxon>Eukaryota</taxon>
        <taxon>Metazoa</taxon>
        <taxon>Ecdysozoa</taxon>
        <taxon>Arthropoda</taxon>
        <taxon>Crustacea</taxon>
        <taxon>Multicrustacea</taxon>
        <taxon>Hexanauplia</taxon>
        <taxon>Copepoda</taxon>
        <taxon>Siphonostomatoida</taxon>
        <taxon>Caligidae</taxon>
        <taxon>Lepeophtheirus</taxon>
    </lineage>
</organism>
<evidence type="ECO:0000256" key="8">
    <source>
        <dbReference type="ARBA" id="ARBA00022729"/>
    </source>
</evidence>
<evidence type="ECO:0000256" key="3">
    <source>
        <dbReference type="ARBA" id="ARBA00005988"/>
    </source>
</evidence>
<evidence type="ECO:0000256" key="12">
    <source>
        <dbReference type="ARBA" id="ARBA00023157"/>
    </source>
</evidence>
<dbReference type="OrthoDB" id="3626597at2759"/>
<evidence type="ECO:0000256" key="13">
    <source>
        <dbReference type="ARBA" id="ARBA00057299"/>
    </source>
</evidence>
<keyword evidence="5 17" id="KW-0121">Carboxypeptidase</keyword>
<evidence type="ECO:0000256" key="4">
    <source>
        <dbReference type="ARBA" id="ARBA00022525"/>
    </source>
</evidence>
<feature type="active site" description="Proton donor/acceptor" evidence="14">
    <location>
        <position position="403"/>
    </location>
</feature>
<evidence type="ECO:0000256" key="10">
    <source>
        <dbReference type="ARBA" id="ARBA00022833"/>
    </source>
</evidence>
<dbReference type="GO" id="GO:0006508">
    <property type="term" value="P:proteolysis"/>
    <property type="evidence" value="ECO:0007669"/>
    <property type="project" value="UniProtKB-KW"/>
</dbReference>
<reference evidence="17" key="1">
    <citation type="submission" date="2009-06" db="EMBL/GenBank/DDBJ databases">
        <title>Lepeophtheirus salmonis ESTs and full-length cDNAs.</title>
        <authorList>
            <person name="Yasuike M."/>
            <person name="von Schalburg K."/>
            <person name="Cooper G."/>
            <person name="Leong J."/>
            <person name="Jones S.R.M."/>
            <person name="Koop B.F."/>
        </authorList>
    </citation>
    <scope>NUCLEOTIDE SEQUENCE</scope>
    <source>
        <strain evidence="17">Pacific form</strain>
        <tissue evidence="17">Whole</tissue>
    </source>
</reference>
<keyword evidence="8 15" id="KW-0732">Signal</keyword>
<comment type="similarity">
    <text evidence="3 14">Belongs to the peptidase M14 family.</text>
</comment>
<accession>C1BUP0</accession>
<dbReference type="InterPro" id="IPR057246">
    <property type="entry name" value="CARBOXYPEPT_ZN_1"/>
</dbReference>
<name>C1BUP0_LEPSM</name>
<protein>
    <submittedName>
        <fullName evidence="17">Carboxypeptidase A2</fullName>
    </submittedName>
</protein>
<feature type="domain" description="Peptidase M14" evidence="16">
    <location>
        <begin position="127"/>
        <end position="437"/>
    </location>
</feature>
<dbReference type="PANTHER" id="PTHR11705">
    <property type="entry name" value="PROTEASE FAMILY M14 CARBOXYPEPTIDASE A,B"/>
    <property type="match status" value="1"/>
</dbReference>
<dbReference type="PRINTS" id="PR00765">
    <property type="entry name" value="CRBOXYPTASEA"/>
</dbReference>
<dbReference type="Pfam" id="PF00246">
    <property type="entry name" value="Peptidase_M14"/>
    <property type="match status" value="1"/>
</dbReference>
<dbReference type="GO" id="GO:0008270">
    <property type="term" value="F:zinc ion binding"/>
    <property type="evidence" value="ECO:0007669"/>
    <property type="project" value="InterPro"/>
</dbReference>
<dbReference type="Gene3D" id="3.30.70.340">
    <property type="entry name" value="Metallocarboxypeptidase-like"/>
    <property type="match status" value="1"/>
</dbReference>
<dbReference type="PROSITE" id="PS00132">
    <property type="entry name" value="CARBOXYPEPT_ZN_1"/>
    <property type="match status" value="1"/>
</dbReference>